<feature type="region of interest" description="Disordered" evidence="1">
    <location>
        <begin position="53"/>
        <end position="98"/>
    </location>
</feature>
<feature type="compositionally biased region" description="Polar residues" evidence="1">
    <location>
        <begin position="85"/>
        <end position="98"/>
    </location>
</feature>
<reference evidence="2 3" key="1">
    <citation type="submission" date="2015-09" db="EMBL/GenBank/DDBJ databases">
        <authorList>
            <consortium name="Pathogen Informatics"/>
        </authorList>
    </citation>
    <scope>NUCLEOTIDE SEQUENCE [LARGE SCALE GENOMIC DNA]</scope>
    <source>
        <strain evidence="2 3">2789STDY5608854</strain>
    </source>
</reference>
<evidence type="ECO:0000313" key="2">
    <source>
        <dbReference type="EMBL" id="CUO97746.1"/>
    </source>
</evidence>
<evidence type="ECO:0000256" key="1">
    <source>
        <dbReference type="SAM" id="MobiDB-lite"/>
    </source>
</evidence>
<dbReference type="EMBL" id="CYZT01000222">
    <property type="protein sequence ID" value="CUO97746.1"/>
    <property type="molecule type" value="Genomic_DNA"/>
</dbReference>
<protein>
    <submittedName>
        <fullName evidence="2">Uncharacterized protein</fullName>
    </submittedName>
</protein>
<gene>
    <name evidence="2" type="ORF">ERS852411_02479</name>
</gene>
<organism evidence="2 3">
    <name type="scientific">Flavonifractor plautii</name>
    <name type="common">Fusobacterium plautii</name>
    <dbReference type="NCBI Taxonomy" id="292800"/>
    <lineage>
        <taxon>Bacteria</taxon>
        <taxon>Bacillati</taxon>
        <taxon>Bacillota</taxon>
        <taxon>Clostridia</taxon>
        <taxon>Eubacteriales</taxon>
        <taxon>Oscillospiraceae</taxon>
        <taxon>Flavonifractor</taxon>
    </lineage>
</organism>
<evidence type="ECO:0000313" key="3">
    <source>
        <dbReference type="Proteomes" id="UP000095746"/>
    </source>
</evidence>
<name>A0A174JHS8_FLAPL</name>
<accession>A0A174JHS8</accession>
<proteinExistence type="predicted"/>
<dbReference type="AlphaFoldDB" id="A0A174JHS8"/>
<sequence length="98" mass="10277">MSSLSASAWVRSTARGVFSSWAAARVKARSRLSCSSSRPRPALTAVASVFSSRIGPSSGHGSPAFARAESSSTGSVTRRDKYRVSPSSTSTIRNRVLA</sequence>
<dbReference type="Proteomes" id="UP000095746">
    <property type="component" value="Unassembled WGS sequence"/>
</dbReference>